<keyword evidence="4" id="KW-0633">Potassium transport</keyword>
<keyword evidence="7" id="KW-0630">Potassium</keyword>
<gene>
    <name evidence="14" type="ORF">JD79_02623</name>
</gene>
<dbReference type="OrthoDB" id="7626281at2"/>
<feature type="transmembrane region" description="Helical" evidence="13">
    <location>
        <begin position="22"/>
        <end position="41"/>
    </location>
</feature>
<keyword evidence="5 13" id="KW-0812">Transmembrane</keyword>
<organism evidence="14 15">
    <name type="scientific">Geodermatophilus normandii</name>
    <dbReference type="NCBI Taxonomy" id="1137989"/>
    <lineage>
        <taxon>Bacteria</taxon>
        <taxon>Bacillati</taxon>
        <taxon>Actinomycetota</taxon>
        <taxon>Actinomycetes</taxon>
        <taxon>Geodermatophilales</taxon>
        <taxon>Geodermatophilaceae</taxon>
        <taxon>Geodermatophilus</taxon>
    </lineage>
</organism>
<keyword evidence="3" id="KW-0813">Transport</keyword>
<comment type="similarity">
    <text evidence="2">Belongs to the TMEM175 family.</text>
</comment>
<keyword evidence="10 13" id="KW-0472">Membrane</keyword>
<dbReference type="Proteomes" id="UP000246661">
    <property type="component" value="Unassembled WGS sequence"/>
</dbReference>
<name>A0A317QKB7_9ACTN</name>
<sequence>MADGDPLDADAAQVDLEAAQRLTFFSDAVVAIAITLLALDLPVPEGGTASAVLRSLDDHQYDYLAFLIGFLVVAAHWTGHHQVFRWLVGVRPRLVTLSLAWLLLIVLTPFLTRVLTEGDLDVVRFGMFAVAQALLQLVFAAMVSLAVREGLFAPGTPPSITARPWNDAAGGALGFLVSVPLFPLVGRWAFVLWAAVPVLYGRLVTRRLRD</sequence>
<keyword evidence="15" id="KW-1185">Reference proteome</keyword>
<evidence type="ECO:0000256" key="5">
    <source>
        <dbReference type="ARBA" id="ARBA00022692"/>
    </source>
</evidence>
<evidence type="ECO:0000256" key="11">
    <source>
        <dbReference type="ARBA" id="ARBA00023303"/>
    </source>
</evidence>
<dbReference type="GO" id="GO:0005267">
    <property type="term" value="F:potassium channel activity"/>
    <property type="evidence" value="ECO:0007669"/>
    <property type="project" value="UniProtKB-KW"/>
</dbReference>
<dbReference type="PANTHER" id="PTHR31462">
    <property type="entry name" value="ENDOSOMAL/LYSOSOMAL POTASSIUM CHANNEL TMEM175"/>
    <property type="match status" value="1"/>
</dbReference>
<evidence type="ECO:0000256" key="12">
    <source>
        <dbReference type="ARBA" id="ARBA00034430"/>
    </source>
</evidence>
<accession>A0A317QKB7</accession>
<evidence type="ECO:0000256" key="3">
    <source>
        <dbReference type="ARBA" id="ARBA00022448"/>
    </source>
</evidence>
<protein>
    <submittedName>
        <fullName evidence="14">Putative membrane protein</fullName>
    </submittedName>
</protein>
<dbReference type="EMBL" id="QGTX01000001">
    <property type="protein sequence ID" value="PWW23449.1"/>
    <property type="molecule type" value="Genomic_DNA"/>
</dbReference>
<reference evidence="15" key="1">
    <citation type="submission" date="2018-05" db="EMBL/GenBank/DDBJ databases">
        <authorList>
            <person name="Klenk H.-P."/>
            <person name="Huntemann M."/>
            <person name="Clum A."/>
            <person name="Pillay M."/>
            <person name="Palaniappan K."/>
            <person name="Varghese N."/>
            <person name="Mikhailova N."/>
            <person name="Stamatis D."/>
            <person name="Reddy T."/>
            <person name="Daum C."/>
            <person name="Shapiro N."/>
            <person name="Ivanova N."/>
            <person name="Kyrpides N."/>
            <person name="Woyke T."/>
        </authorList>
    </citation>
    <scope>NUCLEOTIDE SEQUENCE [LARGE SCALE GENOMIC DNA]</scope>
    <source>
        <strain evidence="15">DSM 45417</strain>
    </source>
</reference>
<dbReference type="RefSeq" id="WP_110005853.1">
    <property type="nucleotide sequence ID" value="NZ_QGTX01000001.1"/>
</dbReference>
<comment type="caution">
    <text evidence="14">The sequence shown here is derived from an EMBL/GenBank/DDBJ whole genome shotgun (WGS) entry which is preliminary data.</text>
</comment>
<evidence type="ECO:0000256" key="10">
    <source>
        <dbReference type="ARBA" id="ARBA00023136"/>
    </source>
</evidence>
<feature type="transmembrane region" description="Helical" evidence="13">
    <location>
        <begin position="128"/>
        <end position="147"/>
    </location>
</feature>
<evidence type="ECO:0000256" key="13">
    <source>
        <dbReference type="SAM" id="Phobius"/>
    </source>
</evidence>
<keyword evidence="11" id="KW-0407">Ion channel</keyword>
<comment type="catalytic activity">
    <reaction evidence="12">
        <text>K(+)(in) = K(+)(out)</text>
        <dbReference type="Rhea" id="RHEA:29463"/>
        <dbReference type="ChEBI" id="CHEBI:29103"/>
    </reaction>
</comment>
<proteinExistence type="inferred from homology"/>
<feature type="transmembrane region" description="Helical" evidence="13">
    <location>
        <begin position="61"/>
        <end position="79"/>
    </location>
</feature>
<feature type="transmembrane region" description="Helical" evidence="13">
    <location>
        <begin position="99"/>
        <end position="116"/>
    </location>
</feature>
<evidence type="ECO:0000256" key="4">
    <source>
        <dbReference type="ARBA" id="ARBA00022538"/>
    </source>
</evidence>
<dbReference type="GO" id="GO:0016020">
    <property type="term" value="C:membrane"/>
    <property type="evidence" value="ECO:0007669"/>
    <property type="project" value="UniProtKB-SubCell"/>
</dbReference>
<comment type="subcellular location">
    <subcellularLocation>
        <location evidence="1">Membrane</location>
        <topology evidence="1">Multi-pass membrane protein</topology>
    </subcellularLocation>
</comment>
<evidence type="ECO:0000256" key="1">
    <source>
        <dbReference type="ARBA" id="ARBA00004141"/>
    </source>
</evidence>
<evidence type="ECO:0000256" key="7">
    <source>
        <dbReference type="ARBA" id="ARBA00022958"/>
    </source>
</evidence>
<keyword evidence="9" id="KW-0406">Ion transport</keyword>
<keyword evidence="6" id="KW-0631">Potassium channel</keyword>
<dbReference type="InterPro" id="IPR010617">
    <property type="entry name" value="TMEM175-like"/>
</dbReference>
<evidence type="ECO:0000256" key="9">
    <source>
        <dbReference type="ARBA" id="ARBA00023065"/>
    </source>
</evidence>
<dbReference type="Pfam" id="PF06736">
    <property type="entry name" value="TMEM175"/>
    <property type="match status" value="1"/>
</dbReference>
<evidence type="ECO:0000256" key="2">
    <source>
        <dbReference type="ARBA" id="ARBA00006920"/>
    </source>
</evidence>
<evidence type="ECO:0000256" key="8">
    <source>
        <dbReference type="ARBA" id="ARBA00022989"/>
    </source>
</evidence>
<evidence type="ECO:0000256" key="6">
    <source>
        <dbReference type="ARBA" id="ARBA00022826"/>
    </source>
</evidence>
<dbReference type="AlphaFoldDB" id="A0A317QKB7"/>
<evidence type="ECO:0000313" key="14">
    <source>
        <dbReference type="EMBL" id="PWW23449.1"/>
    </source>
</evidence>
<evidence type="ECO:0000313" key="15">
    <source>
        <dbReference type="Proteomes" id="UP000246661"/>
    </source>
</evidence>
<dbReference type="GO" id="GO:0015252">
    <property type="term" value="F:proton channel activity"/>
    <property type="evidence" value="ECO:0007669"/>
    <property type="project" value="InterPro"/>
</dbReference>
<dbReference type="PANTHER" id="PTHR31462:SF5">
    <property type="entry name" value="ENDOSOMAL_LYSOSOMAL PROTON CHANNEL TMEM175"/>
    <property type="match status" value="1"/>
</dbReference>
<keyword evidence="8 13" id="KW-1133">Transmembrane helix</keyword>